<proteinExistence type="predicted"/>
<gene>
    <name evidence="1" type="ORF">GCM10009425_26630</name>
</gene>
<accession>A0ABQ2GWG6</accession>
<organism evidence="1 2">
    <name type="scientific">Pseudomonas asuensis</name>
    <dbReference type="NCBI Taxonomy" id="1825787"/>
    <lineage>
        <taxon>Bacteria</taxon>
        <taxon>Pseudomonadati</taxon>
        <taxon>Pseudomonadota</taxon>
        <taxon>Gammaproteobacteria</taxon>
        <taxon>Pseudomonadales</taxon>
        <taxon>Pseudomonadaceae</taxon>
        <taxon>Pseudomonas</taxon>
    </lineage>
</organism>
<dbReference type="EMBL" id="BMNW01000005">
    <property type="protein sequence ID" value="GGM14245.1"/>
    <property type="molecule type" value="Genomic_DNA"/>
</dbReference>
<evidence type="ECO:0000313" key="2">
    <source>
        <dbReference type="Proteomes" id="UP000616499"/>
    </source>
</evidence>
<name>A0ABQ2GWG6_9PSED</name>
<protein>
    <recommendedName>
        <fullName evidence="3">DUF3509 domain-containing protein</fullName>
    </recommendedName>
</protein>
<dbReference type="Proteomes" id="UP000616499">
    <property type="component" value="Unassembled WGS sequence"/>
</dbReference>
<dbReference type="RefSeq" id="WP_188866614.1">
    <property type="nucleotide sequence ID" value="NZ_BMNW01000005.1"/>
</dbReference>
<comment type="caution">
    <text evidence="1">The sequence shown here is derived from an EMBL/GenBank/DDBJ whole genome shotgun (WGS) entry which is preliminary data.</text>
</comment>
<evidence type="ECO:0000313" key="1">
    <source>
        <dbReference type="EMBL" id="GGM14245.1"/>
    </source>
</evidence>
<sequence>MSNELSAPVLLYMKSQFLPLGFQVLEESDKGFAVRIFNQQSGTTILEARRNNSPHMMSQVEAHAWVASIKREIDKQFYVQSKKSLDKV</sequence>
<evidence type="ECO:0008006" key="3">
    <source>
        <dbReference type="Google" id="ProtNLM"/>
    </source>
</evidence>
<reference evidence="2" key="1">
    <citation type="journal article" date="2019" name="Int. J. Syst. Evol. Microbiol.">
        <title>The Global Catalogue of Microorganisms (GCM) 10K type strain sequencing project: providing services to taxonomists for standard genome sequencing and annotation.</title>
        <authorList>
            <consortium name="The Broad Institute Genomics Platform"/>
            <consortium name="The Broad Institute Genome Sequencing Center for Infectious Disease"/>
            <person name="Wu L."/>
            <person name="Ma J."/>
        </authorList>
    </citation>
    <scope>NUCLEOTIDE SEQUENCE [LARGE SCALE GENOMIC DNA]</scope>
    <source>
        <strain evidence="2">JCM 13501</strain>
    </source>
</reference>
<keyword evidence="2" id="KW-1185">Reference proteome</keyword>